<evidence type="ECO:0000313" key="4">
    <source>
        <dbReference type="Proteomes" id="UP001152759"/>
    </source>
</evidence>
<name>A0A9P0F8P8_BEMTA</name>
<reference evidence="3" key="1">
    <citation type="submission" date="2021-12" db="EMBL/GenBank/DDBJ databases">
        <authorList>
            <person name="King R."/>
        </authorList>
    </citation>
    <scope>NUCLEOTIDE SEQUENCE</scope>
</reference>
<dbReference type="Pfam" id="PF09820">
    <property type="entry name" value="AAA-ATPase_like"/>
    <property type="match status" value="1"/>
</dbReference>
<protein>
    <recommendedName>
        <fullName evidence="2">AAA-ATPase-like domain-containing protein</fullName>
    </recommendedName>
</protein>
<evidence type="ECO:0000313" key="3">
    <source>
        <dbReference type="EMBL" id="CAH0394431.1"/>
    </source>
</evidence>
<keyword evidence="4" id="KW-1185">Reference proteome</keyword>
<feature type="domain" description="AAA-ATPase-like" evidence="2">
    <location>
        <begin position="115"/>
        <end position="209"/>
    </location>
</feature>
<feature type="region of interest" description="Disordered" evidence="1">
    <location>
        <begin position="388"/>
        <end position="408"/>
    </location>
</feature>
<gene>
    <name evidence="3" type="ORF">BEMITA_LOCUS12728</name>
</gene>
<proteinExistence type="predicted"/>
<dbReference type="EMBL" id="OU963869">
    <property type="protein sequence ID" value="CAH0394431.1"/>
    <property type="molecule type" value="Genomic_DNA"/>
</dbReference>
<organism evidence="3 4">
    <name type="scientific">Bemisia tabaci</name>
    <name type="common">Sweetpotato whitefly</name>
    <name type="synonym">Aleurodes tabaci</name>
    <dbReference type="NCBI Taxonomy" id="7038"/>
    <lineage>
        <taxon>Eukaryota</taxon>
        <taxon>Metazoa</taxon>
        <taxon>Ecdysozoa</taxon>
        <taxon>Arthropoda</taxon>
        <taxon>Hexapoda</taxon>
        <taxon>Insecta</taxon>
        <taxon>Pterygota</taxon>
        <taxon>Neoptera</taxon>
        <taxon>Paraneoptera</taxon>
        <taxon>Hemiptera</taxon>
        <taxon>Sternorrhyncha</taxon>
        <taxon>Aleyrodoidea</taxon>
        <taxon>Aleyrodidae</taxon>
        <taxon>Aleyrodinae</taxon>
        <taxon>Bemisia</taxon>
    </lineage>
</organism>
<dbReference type="Proteomes" id="UP001152759">
    <property type="component" value="Chromosome 8"/>
</dbReference>
<dbReference type="InterPro" id="IPR018631">
    <property type="entry name" value="AAA-ATPase-like_dom"/>
</dbReference>
<evidence type="ECO:0000256" key="1">
    <source>
        <dbReference type="SAM" id="MobiDB-lite"/>
    </source>
</evidence>
<evidence type="ECO:0000259" key="2">
    <source>
        <dbReference type="Pfam" id="PF09820"/>
    </source>
</evidence>
<dbReference type="PANTHER" id="PTHR34825:SF1">
    <property type="entry name" value="AAA-ATPASE-LIKE DOMAIN-CONTAINING PROTEIN"/>
    <property type="match status" value="1"/>
</dbReference>
<dbReference type="AlphaFoldDB" id="A0A9P0F8P8"/>
<dbReference type="PANTHER" id="PTHR34825">
    <property type="entry name" value="CONSERVED PROTEIN, WITH A WEAK D-GALACTARATE DEHYDRATASE/ALTRONATE HYDROLASE DOMAIN"/>
    <property type="match status" value="1"/>
</dbReference>
<sequence>MTDESRLILITRPRLFGKATALSMLRYFLENRISPAAALKVGFRDLFRGLSISEDTVFLQETGGGRPKRRRSREVAGTNAYGRLFHNKPRKLEHFKGYAIHRLHEYLLDGDLLTDQEKRTFEAIRDKTAPLADTTAGLRKLCTYLHRKNNKPVILLIDSFEKPTQTAFFNQYADQMQSLLHDLLLPALKDNPYLYKAVITGISVIGQEALLAELPDMRVYSILDDQRYTEFFGFLESDVRALVAETGLTAKRELLDTWYRGYDFCGTLLYNPFSVLSFLSQGGKPGFYWVQNPLTETVVQIVFTLSTAARKDFDKLMYNHSLEKVIHEDLSYEKFVTQEEPFWSLLVHYGYLVAKPKGLPELNYTVRMPNKEVREQLLDLCRKKFEGTFGAKDPKKSNKGYKPNTRVK</sequence>
<accession>A0A9P0F8P8</accession>